<dbReference type="PANTHER" id="PTHR14005:SF0">
    <property type="entry name" value="EUKARYOTIC TRANSLATION INITIATION FACTOR 3 SUBUNIT A"/>
    <property type="match status" value="1"/>
</dbReference>
<proteinExistence type="predicted"/>
<evidence type="ECO:0000256" key="1">
    <source>
        <dbReference type="ARBA" id="ARBA00022490"/>
    </source>
</evidence>
<keyword evidence="6" id="KW-1185">Reference proteome</keyword>
<reference evidence="5" key="1">
    <citation type="submission" date="2022-07" db="EMBL/GenBank/DDBJ databases">
        <title>Phylogenomic reconstructions and comparative analyses of Kickxellomycotina fungi.</title>
        <authorList>
            <person name="Reynolds N.K."/>
            <person name="Stajich J.E."/>
            <person name="Barry K."/>
            <person name="Grigoriev I.V."/>
            <person name="Crous P."/>
            <person name="Smith M.E."/>
        </authorList>
    </citation>
    <scope>NUCLEOTIDE SEQUENCE</scope>
    <source>
        <strain evidence="5">RSA 1196</strain>
    </source>
</reference>
<dbReference type="InterPro" id="IPR054711">
    <property type="entry name" value="eIF3a_PCI_TPR-like"/>
</dbReference>
<comment type="caution">
    <text evidence="5">The sequence shown here is derived from an EMBL/GenBank/DDBJ whole genome shotgun (WGS) entry which is preliminary data.</text>
</comment>
<evidence type="ECO:0000313" key="5">
    <source>
        <dbReference type="EMBL" id="KAJ1948496.1"/>
    </source>
</evidence>
<dbReference type="EMBL" id="JANBPY010004310">
    <property type="protein sequence ID" value="KAJ1948496.1"/>
    <property type="molecule type" value="Genomic_DNA"/>
</dbReference>
<dbReference type="InterPro" id="IPR027512">
    <property type="entry name" value="EIF3A"/>
</dbReference>
<gene>
    <name evidence="5" type="primary">TIF32_1</name>
    <name evidence="5" type="ORF">IWQ62_006882</name>
</gene>
<dbReference type="GO" id="GO:0002188">
    <property type="term" value="P:translation reinitiation"/>
    <property type="evidence" value="ECO:0007669"/>
    <property type="project" value="TreeGrafter"/>
</dbReference>
<keyword evidence="2 5" id="KW-0396">Initiation factor</keyword>
<organism evidence="5 6">
    <name type="scientific">Dispira parvispora</name>
    <dbReference type="NCBI Taxonomy" id="1520584"/>
    <lineage>
        <taxon>Eukaryota</taxon>
        <taxon>Fungi</taxon>
        <taxon>Fungi incertae sedis</taxon>
        <taxon>Zoopagomycota</taxon>
        <taxon>Kickxellomycotina</taxon>
        <taxon>Dimargaritomycetes</taxon>
        <taxon>Dimargaritales</taxon>
        <taxon>Dimargaritaceae</taxon>
        <taxon>Dispira</taxon>
    </lineage>
</organism>
<evidence type="ECO:0000313" key="6">
    <source>
        <dbReference type="Proteomes" id="UP001150925"/>
    </source>
</evidence>
<evidence type="ECO:0000256" key="3">
    <source>
        <dbReference type="ARBA" id="ARBA00022917"/>
    </source>
</evidence>
<feature type="domain" description="eIF3a PCI" evidence="4">
    <location>
        <begin position="9"/>
        <end position="122"/>
    </location>
</feature>
<accession>A0A9W8AM62</accession>
<feature type="non-terminal residue" evidence="5">
    <location>
        <position position="125"/>
    </location>
</feature>
<dbReference type="AlphaFoldDB" id="A0A9W8AM62"/>
<dbReference type="GO" id="GO:0043614">
    <property type="term" value="C:multi-eIF complex"/>
    <property type="evidence" value="ECO:0007669"/>
    <property type="project" value="TreeGrafter"/>
</dbReference>
<keyword evidence="3" id="KW-0648">Protein biosynthesis</keyword>
<dbReference type="OrthoDB" id="18884at2759"/>
<protein>
    <submittedName>
        <fullName evidence="5">Eukaryotic translation initiation factor 3 subunit A</fullName>
    </submittedName>
</protein>
<dbReference type="GO" id="GO:0071541">
    <property type="term" value="C:eukaryotic translation initiation factor 3 complex, eIF3m"/>
    <property type="evidence" value="ECO:0007669"/>
    <property type="project" value="TreeGrafter"/>
</dbReference>
<dbReference type="GO" id="GO:0071540">
    <property type="term" value="C:eukaryotic translation initiation factor 3 complex, eIF3e"/>
    <property type="evidence" value="ECO:0007669"/>
    <property type="project" value="TreeGrafter"/>
</dbReference>
<dbReference type="Pfam" id="PF22591">
    <property type="entry name" value="eIF3a_PCI_TPR-like"/>
    <property type="match status" value="1"/>
</dbReference>
<dbReference type="GO" id="GO:0003729">
    <property type="term" value="F:mRNA binding"/>
    <property type="evidence" value="ECO:0007669"/>
    <property type="project" value="TreeGrafter"/>
</dbReference>
<dbReference type="Proteomes" id="UP001150925">
    <property type="component" value="Unassembled WGS sequence"/>
</dbReference>
<sequence length="125" mass="14044">MAAGYIKPENAVKKAEELLNVGQRDAAISVLADVINSRRSRNVSVTVLEPTMLKLVQLCVEDRKGQMIKDTLQSYRNNCQNSNVGTIEKVVSELIHSVETRLYAAQEKLEQINLEQVEDLDQMDV</sequence>
<name>A0A9W8AM62_9FUNG</name>
<dbReference type="PANTHER" id="PTHR14005">
    <property type="entry name" value="EUKARYOTIC TRANSLATION INITIATION FACTOR 3, THETA SUBUNIT"/>
    <property type="match status" value="1"/>
</dbReference>
<dbReference type="GO" id="GO:0001732">
    <property type="term" value="P:formation of cytoplasmic translation initiation complex"/>
    <property type="evidence" value="ECO:0007669"/>
    <property type="project" value="TreeGrafter"/>
</dbReference>
<dbReference type="GO" id="GO:0003743">
    <property type="term" value="F:translation initiation factor activity"/>
    <property type="evidence" value="ECO:0007669"/>
    <property type="project" value="UniProtKB-KW"/>
</dbReference>
<evidence type="ECO:0000256" key="2">
    <source>
        <dbReference type="ARBA" id="ARBA00022540"/>
    </source>
</evidence>
<evidence type="ECO:0000259" key="4">
    <source>
        <dbReference type="Pfam" id="PF22591"/>
    </source>
</evidence>
<keyword evidence="1" id="KW-0963">Cytoplasm</keyword>